<dbReference type="EMBL" id="RBNL01000185">
    <property type="protein sequence ID" value="RMM06838.1"/>
    <property type="molecule type" value="Genomic_DNA"/>
</dbReference>
<name>A0A3M3B2D2_PSEYM</name>
<sequence>WIASARRHKPATTVLQDSLLRLFAAGAALPWRTLLPSVGKRIHAPLYVFDEQRYWCDASQQPSTQAQDLLLEA</sequence>
<evidence type="ECO:0000313" key="1">
    <source>
        <dbReference type="EMBL" id="RMM06838.1"/>
    </source>
</evidence>
<protein>
    <submittedName>
        <fullName evidence="1">Yersiniabactin polyketide/non-ribosomal peptide synthetase</fullName>
    </submittedName>
</protein>
<proteinExistence type="predicted"/>
<organism evidence="1 2">
    <name type="scientific">Pseudomonas syringae pv. maculicola</name>
    <dbReference type="NCBI Taxonomy" id="59511"/>
    <lineage>
        <taxon>Bacteria</taxon>
        <taxon>Pseudomonadati</taxon>
        <taxon>Pseudomonadota</taxon>
        <taxon>Gammaproteobacteria</taxon>
        <taxon>Pseudomonadales</taxon>
        <taxon>Pseudomonadaceae</taxon>
        <taxon>Pseudomonas</taxon>
    </lineage>
</organism>
<evidence type="ECO:0000313" key="2">
    <source>
        <dbReference type="Proteomes" id="UP000282378"/>
    </source>
</evidence>
<feature type="non-terminal residue" evidence="1">
    <location>
        <position position="1"/>
    </location>
</feature>
<dbReference type="Proteomes" id="UP000282378">
    <property type="component" value="Unassembled WGS sequence"/>
</dbReference>
<dbReference type="Gene3D" id="3.30.70.3290">
    <property type="match status" value="1"/>
</dbReference>
<comment type="caution">
    <text evidence="1">The sequence shown here is derived from an EMBL/GenBank/DDBJ whole genome shotgun (WGS) entry which is preliminary data.</text>
</comment>
<accession>A0A3M3B2D2</accession>
<feature type="non-terminal residue" evidence="1">
    <location>
        <position position="73"/>
    </location>
</feature>
<gene>
    <name evidence="1" type="ORF">APX70_07649</name>
</gene>
<dbReference type="AlphaFoldDB" id="A0A3M3B2D2"/>
<reference evidence="1 2" key="1">
    <citation type="submission" date="2018-08" db="EMBL/GenBank/DDBJ databases">
        <title>Recombination of ecologically and evolutionarily significant loci maintains genetic cohesion in the Pseudomonas syringae species complex.</title>
        <authorList>
            <person name="Dillon M."/>
            <person name="Thakur S."/>
            <person name="Almeida R.N.D."/>
            <person name="Weir B.S."/>
            <person name="Guttman D.S."/>
        </authorList>
    </citation>
    <scope>NUCLEOTIDE SEQUENCE [LARGE SCALE GENOMIC DNA]</scope>
    <source>
        <strain evidence="1 2">88_10</strain>
    </source>
</reference>